<accession>W7DHE5</accession>
<evidence type="ECO:0000313" key="2">
    <source>
        <dbReference type="Proteomes" id="UP000019241"/>
    </source>
</evidence>
<dbReference type="RefSeq" id="WP_036064542.1">
    <property type="nucleotide sequence ID" value="NZ_AODM01000055.1"/>
</dbReference>
<organism evidence="1 2">
    <name type="scientific">Listeria fleischmannii FSL S10-1203</name>
    <dbReference type="NCBI Taxonomy" id="1265822"/>
    <lineage>
        <taxon>Bacteria</taxon>
        <taxon>Bacillati</taxon>
        <taxon>Bacillota</taxon>
        <taxon>Bacilli</taxon>
        <taxon>Bacillales</taxon>
        <taxon>Listeriaceae</taxon>
        <taxon>Listeria</taxon>
    </lineage>
</organism>
<comment type="caution">
    <text evidence="1">The sequence shown here is derived from an EMBL/GenBank/DDBJ whole genome shotgun (WGS) entry which is preliminary data.</text>
</comment>
<gene>
    <name evidence="1" type="ORF">MCOL2_16337</name>
</gene>
<dbReference type="Proteomes" id="UP000019241">
    <property type="component" value="Unassembled WGS sequence"/>
</dbReference>
<dbReference type="EMBL" id="AODM01000055">
    <property type="protein sequence ID" value="EUJ49288.1"/>
    <property type="molecule type" value="Genomic_DNA"/>
</dbReference>
<protein>
    <submittedName>
        <fullName evidence="1">Uncharacterized protein</fullName>
    </submittedName>
</protein>
<proteinExistence type="predicted"/>
<evidence type="ECO:0000313" key="1">
    <source>
        <dbReference type="EMBL" id="EUJ49288.1"/>
    </source>
</evidence>
<reference evidence="1 2" key="1">
    <citation type="submission" date="2012-12" db="EMBL/GenBank/DDBJ databases">
        <title>Novel taxa of Listeriaceae from agricultural environments in the United States.</title>
        <authorList>
            <person name="den Bakker H.C."/>
            <person name="Allred A."/>
            <person name="Warchocki S."/>
            <person name="Wright E.M."/>
            <person name="Burrell A."/>
            <person name="Nightingale K.K."/>
            <person name="Kephart D."/>
            <person name="Wiedmann M."/>
        </authorList>
    </citation>
    <scope>NUCLEOTIDE SEQUENCE [LARGE SCALE GENOMIC DNA]</scope>
    <source>
        <strain evidence="1 2">FSL S10-1203</strain>
    </source>
</reference>
<name>W7DHE5_9LIST</name>
<dbReference type="AlphaFoldDB" id="W7DHE5"/>
<sequence length="99" mass="11581">MIEAILTTERSIWSIAREITLRGGLFEIRFEDARQLGQKDLFHLKYKPFIQSKVESEAILLRKSMKKSVGQRGINMAIKKTRYGAHLSFGYRSIFFRKV</sequence>